<evidence type="ECO:0000256" key="2">
    <source>
        <dbReference type="ARBA" id="ARBA00023170"/>
    </source>
</evidence>
<feature type="transmembrane region" description="Helical" evidence="4">
    <location>
        <begin position="141"/>
        <end position="162"/>
    </location>
</feature>
<evidence type="ECO:0000256" key="3">
    <source>
        <dbReference type="SAM" id="MobiDB-lite"/>
    </source>
</evidence>
<dbReference type="STRING" id="240159.A0A4U5VP62"/>
<keyword evidence="2 5" id="KW-0675">Receptor</keyword>
<reference evidence="5 6" key="1">
    <citation type="submission" date="2019-01" db="EMBL/GenBank/DDBJ databases">
        <title>Genome Assembly of Collichthys lucidus.</title>
        <authorList>
            <person name="Cai M."/>
            <person name="Xiao S."/>
        </authorList>
    </citation>
    <scope>NUCLEOTIDE SEQUENCE [LARGE SCALE GENOMIC DNA]</scope>
    <source>
        <strain evidence="5">JT15FE1705JMU</strain>
        <tissue evidence="5">Muscle</tissue>
    </source>
</reference>
<keyword evidence="6" id="KW-1185">Reference proteome</keyword>
<dbReference type="EMBL" id="CM014098">
    <property type="protein sequence ID" value="TKS90256.1"/>
    <property type="molecule type" value="Genomic_DNA"/>
</dbReference>
<comment type="similarity">
    <text evidence="1">Belongs to the G-protein coupled receptor 2 family. Adhesion G-protein coupled receptor (ADGR) subfamily.</text>
</comment>
<feature type="transmembrane region" description="Helical" evidence="4">
    <location>
        <begin position="174"/>
        <end position="195"/>
    </location>
</feature>
<evidence type="ECO:0000256" key="4">
    <source>
        <dbReference type="SAM" id="Phobius"/>
    </source>
</evidence>
<evidence type="ECO:0000313" key="5">
    <source>
        <dbReference type="EMBL" id="TKS90256.1"/>
    </source>
</evidence>
<feature type="region of interest" description="Disordered" evidence="3">
    <location>
        <begin position="654"/>
        <end position="675"/>
    </location>
</feature>
<feature type="transmembrane region" description="Helical" evidence="4">
    <location>
        <begin position="383"/>
        <end position="402"/>
    </location>
</feature>
<keyword evidence="4" id="KW-1133">Transmembrane helix</keyword>
<name>A0A4U5VP62_COLLU</name>
<dbReference type="GO" id="GO:0014069">
    <property type="term" value="C:postsynaptic density"/>
    <property type="evidence" value="ECO:0007669"/>
    <property type="project" value="TreeGrafter"/>
</dbReference>
<proteinExistence type="inferred from homology"/>
<protein>
    <submittedName>
        <fullName evidence="5">Adhesion G protein-coupled receptor A1</fullName>
    </submittedName>
</protein>
<feature type="region of interest" description="Disordered" evidence="3">
    <location>
        <begin position="505"/>
        <end position="538"/>
    </location>
</feature>
<dbReference type="PANTHER" id="PTHR45930">
    <property type="entry name" value="G-PROTEIN COUPLED RECEPTOR 124-LIKE PROTEIN"/>
    <property type="match status" value="1"/>
</dbReference>
<keyword evidence="4" id="KW-0472">Membrane</keyword>
<feature type="transmembrane region" description="Helical" evidence="4">
    <location>
        <begin position="356"/>
        <end position="377"/>
    </location>
</feature>
<feature type="region of interest" description="Disordered" evidence="3">
    <location>
        <begin position="461"/>
        <end position="480"/>
    </location>
</feature>
<dbReference type="GO" id="GO:0007166">
    <property type="term" value="P:cell surface receptor signaling pathway"/>
    <property type="evidence" value="ECO:0007669"/>
    <property type="project" value="TreeGrafter"/>
</dbReference>
<dbReference type="PANTHER" id="PTHR45930:SF3">
    <property type="entry name" value="ADHESION G PROTEIN-COUPLED RECEPTOR A1"/>
    <property type="match status" value="1"/>
</dbReference>
<dbReference type="InterPro" id="IPR051963">
    <property type="entry name" value="Adhesion_GPCR_A"/>
</dbReference>
<accession>A0A4U5VP62</accession>
<feature type="transmembrane region" description="Helical" evidence="4">
    <location>
        <begin position="269"/>
        <end position="289"/>
    </location>
</feature>
<evidence type="ECO:0000313" key="6">
    <source>
        <dbReference type="Proteomes" id="UP000298787"/>
    </source>
</evidence>
<dbReference type="GO" id="GO:0098978">
    <property type="term" value="C:glutamatergic synapse"/>
    <property type="evidence" value="ECO:0007669"/>
    <property type="project" value="TreeGrafter"/>
</dbReference>
<keyword evidence="4" id="KW-0812">Transmembrane</keyword>
<feature type="region of interest" description="Disordered" evidence="3">
    <location>
        <begin position="572"/>
        <end position="601"/>
    </location>
</feature>
<feature type="region of interest" description="Disordered" evidence="3">
    <location>
        <begin position="423"/>
        <end position="448"/>
    </location>
</feature>
<dbReference type="Gene3D" id="1.20.1070.10">
    <property type="entry name" value="Rhodopsin 7-helix transmembrane proteins"/>
    <property type="match status" value="2"/>
</dbReference>
<sequence length="705" mass="79184">MYSNSSLYPNPHDGSHHIFHNLFECQLRRHTLHSPPRIPTWSRDREAAAGRQRLSWSIRAGQTPVIRSSSVECWRQNDNLILHSPPLHGAGGSRVREEGGSRERLRERPELHTPRVTPLRLMDLKRVLSFPPYPGDYLHPVVYACTAVMLLCLLVSIMTYIVHHSVIRISRNGWHTLLNFLFHTGLTFGVFAGGINQINFPFVCQIVGIVLHYASLSTMLWLTFTARNLFKDVSKDPLRTKDRNGPPQTRSKPTVLSCWMAWEPSLGGFYGPMGLLVLVMCLYFLCTYIQLKRHPERKYELRLLSEEQQHLSSSESNHHCHPDTGGASGLAGDCPPFATGVSVLANEHSFKSQLRATAFTLFLFLATWALGALAVSLGHFLDMIFSCLYGAFCVTLGLFLLIQHCAKRDDVWHRWWACCPSKSKTEDRNGEGQSQRQELHQPHCQPCSGKQPLLSPQLVQSSYNKMTPPPQSPTPNHTGPCCVTMLGPISPTPISPITESVISPRPQTLSDELPRPTLPLQSCLNNRTKSRSFNRPRPCLQDYRSHMNSISMDGSMHNSHLDSPHAAYHFDGSPLVSNSPHPDLQLPCPSPHLDKQLASSHSLQRQTSCHSVQDSMTFCRSHTHNMDDSITSCHSLLQPSHGVHICHHPSIPSPRTALSSTATGHWPKPLQQQRSQKNYADIPDVNMTYFEALQKPADLAVFPLR</sequence>
<dbReference type="GO" id="GO:0005886">
    <property type="term" value="C:plasma membrane"/>
    <property type="evidence" value="ECO:0007669"/>
    <property type="project" value="TreeGrafter"/>
</dbReference>
<gene>
    <name evidence="5" type="ORF">D9C73_024387</name>
</gene>
<dbReference type="Proteomes" id="UP000298787">
    <property type="component" value="Chromosome 21"/>
</dbReference>
<organism evidence="5 6">
    <name type="scientific">Collichthys lucidus</name>
    <name type="common">Big head croaker</name>
    <name type="synonym">Sciaena lucida</name>
    <dbReference type="NCBI Taxonomy" id="240159"/>
    <lineage>
        <taxon>Eukaryota</taxon>
        <taxon>Metazoa</taxon>
        <taxon>Chordata</taxon>
        <taxon>Craniata</taxon>
        <taxon>Vertebrata</taxon>
        <taxon>Euteleostomi</taxon>
        <taxon>Actinopterygii</taxon>
        <taxon>Neopterygii</taxon>
        <taxon>Teleostei</taxon>
        <taxon>Neoteleostei</taxon>
        <taxon>Acanthomorphata</taxon>
        <taxon>Eupercaria</taxon>
        <taxon>Sciaenidae</taxon>
        <taxon>Collichthys</taxon>
    </lineage>
</organism>
<evidence type="ECO:0000256" key="1">
    <source>
        <dbReference type="ARBA" id="ARBA00007343"/>
    </source>
</evidence>
<dbReference type="AlphaFoldDB" id="A0A4U5VP62"/>
<feature type="transmembrane region" description="Helical" evidence="4">
    <location>
        <begin position="202"/>
        <end position="224"/>
    </location>
</feature>